<dbReference type="HOGENOM" id="CLU_1617321_0_0_5"/>
<reference evidence="1 2" key="1">
    <citation type="journal article" date="2013" name="PLoS ONE">
        <title>Poles Apart: Arctic and Antarctic Octadecabacter strains Share High Genome Plasticity and a New Type of Xanthorhodopsin.</title>
        <authorList>
            <person name="Vollmers J."/>
            <person name="Voget S."/>
            <person name="Dietrich S."/>
            <person name="Gollnow K."/>
            <person name="Smits M."/>
            <person name="Meyer K."/>
            <person name="Brinkhoff T."/>
            <person name="Simon M."/>
            <person name="Daniel R."/>
        </authorList>
    </citation>
    <scope>NUCLEOTIDE SEQUENCE [LARGE SCALE GENOMIC DNA]</scope>
    <source>
        <strain evidence="1 2">238</strain>
    </source>
</reference>
<organism evidence="1 2">
    <name type="scientific">Octadecabacter arcticus 238</name>
    <dbReference type="NCBI Taxonomy" id="391616"/>
    <lineage>
        <taxon>Bacteria</taxon>
        <taxon>Pseudomonadati</taxon>
        <taxon>Pseudomonadota</taxon>
        <taxon>Alphaproteobacteria</taxon>
        <taxon>Rhodobacterales</taxon>
        <taxon>Roseobacteraceae</taxon>
        <taxon>Octadecabacter</taxon>
    </lineage>
</organism>
<name>M9RPT1_9RHOB</name>
<dbReference type="RefSeq" id="WP_015497531.1">
    <property type="nucleotide sequence ID" value="NC_020908.1"/>
</dbReference>
<accession>M9RPT1</accession>
<gene>
    <name evidence="1" type="ORF">OA238_c47820</name>
</gene>
<dbReference type="STRING" id="391616.OA238_c47820"/>
<dbReference type="EMBL" id="CP003742">
    <property type="protein sequence ID" value="AGI74614.1"/>
    <property type="molecule type" value="Genomic_DNA"/>
</dbReference>
<evidence type="ECO:0000313" key="1">
    <source>
        <dbReference type="EMBL" id="AGI74614.1"/>
    </source>
</evidence>
<dbReference type="AlphaFoldDB" id="M9RPT1"/>
<protein>
    <submittedName>
        <fullName evidence="1">Uncharacterized protein</fullName>
    </submittedName>
</protein>
<evidence type="ECO:0000313" key="2">
    <source>
        <dbReference type="Proteomes" id="UP000004688"/>
    </source>
</evidence>
<dbReference type="Proteomes" id="UP000004688">
    <property type="component" value="Chromosome"/>
</dbReference>
<dbReference type="eggNOG" id="ENOG5031C40">
    <property type="taxonomic scope" value="Bacteria"/>
</dbReference>
<proteinExistence type="predicted"/>
<dbReference type="KEGG" id="oar:OA238_c47820"/>
<keyword evidence="2" id="KW-1185">Reference proteome</keyword>
<sequence>MTTTAPETQIEGYLEMLQRFYEEEIEGSAYFDALAERFSQAEQRRKMHLMAQVERYAAAAAAPLLVKYHLITRDAAVLQASGHKHAQNVTADWPALISEMRRTFPDYMPEFRAIEDLAPPQDLPQLKMLTAHEIAAIAFLEAEAKGDPDSDTPLINYLRTGTA</sequence>
<dbReference type="OrthoDB" id="7870178at2"/>